<dbReference type="Gene3D" id="2.40.50.140">
    <property type="entry name" value="Nucleic acid-binding proteins"/>
    <property type="match status" value="1"/>
</dbReference>
<dbReference type="GO" id="GO:0005886">
    <property type="term" value="C:plasma membrane"/>
    <property type="evidence" value="ECO:0007669"/>
    <property type="project" value="TreeGrafter"/>
</dbReference>
<organism evidence="9 10">
    <name type="scientific">Iamia majanohamensis</name>
    <dbReference type="NCBI Taxonomy" id="467976"/>
    <lineage>
        <taxon>Bacteria</taxon>
        <taxon>Bacillati</taxon>
        <taxon>Actinomycetota</taxon>
        <taxon>Acidimicrobiia</taxon>
        <taxon>Acidimicrobiales</taxon>
        <taxon>Iamiaceae</taxon>
        <taxon>Iamia</taxon>
    </lineage>
</organism>
<dbReference type="AlphaFoldDB" id="A0AAE9Y8U2"/>
<accession>A0AAE9Y8U2</accession>
<evidence type="ECO:0000256" key="4">
    <source>
        <dbReference type="ARBA" id="ARBA00023136"/>
    </source>
</evidence>
<feature type="transmembrane region" description="Helical" evidence="5">
    <location>
        <begin position="242"/>
        <end position="265"/>
    </location>
</feature>
<dbReference type="PANTHER" id="PTHR33507:SF3">
    <property type="entry name" value="INNER MEMBRANE PROTEIN YBBJ"/>
    <property type="match status" value="1"/>
</dbReference>
<feature type="domain" description="NfeD-like C-terminal" evidence="7">
    <location>
        <begin position="381"/>
        <end position="435"/>
    </location>
</feature>
<dbReference type="InterPro" id="IPR052165">
    <property type="entry name" value="Membrane_assoc_protease"/>
</dbReference>
<name>A0AAE9Y8U2_9ACTN</name>
<dbReference type="InterPro" id="IPR056739">
    <property type="entry name" value="NfeD_membrane"/>
</dbReference>
<feature type="signal peptide" evidence="6">
    <location>
        <begin position="1"/>
        <end position="35"/>
    </location>
</feature>
<sequence length="450" mass="46223">MRRLSTTTRGTGALVVAAAAVVALLLVGGSAPAGAQDDDPAVPTESCVDAGAGGGRISVITVSGLLDPVLARFIGDSIATAEENDAAWLVLQANSNGTVISDDDLAGLVEEVRTSTVPVALWVGPSGTRATEGMAQLASVACRVGVAPGSRLGDLGEPVVEPAQQAPAFQEAAERLRRDTVGADEALELGLAQTEAPVLGAFLISLDGVETEVQEDAEGRPQRAVAGDSIPVFSKLPIVDQLLHTVASPAVAYLLLLAGLALIVFELYTAGVGVAGVVGAGCTVLGCYGLAVLPARGWAVALLVATVLCYAVDVQTGVPRVWTAVGTFALVVGSLRLYDGLELSWITLLVGIAGMLLFVIGAMPAMVRTRFSTPTIGRGWMIGEEGEAVSAVDPEGVVSVRGAPWRARTNRATPVPAGEAVRVVEVDGLLLEVEPLEGAATDHRERHRKD</sequence>
<keyword evidence="6" id="KW-0732">Signal</keyword>
<keyword evidence="10" id="KW-1185">Reference proteome</keyword>
<evidence type="ECO:0000259" key="7">
    <source>
        <dbReference type="Pfam" id="PF01957"/>
    </source>
</evidence>
<feature type="chain" id="PRO_5041936902" evidence="6">
    <location>
        <begin position="36"/>
        <end position="450"/>
    </location>
</feature>
<dbReference type="Pfam" id="PF24961">
    <property type="entry name" value="NfeD_membrane"/>
    <property type="match status" value="1"/>
</dbReference>
<dbReference type="InterPro" id="IPR029045">
    <property type="entry name" value="ClpP/crotonase-like_dom_sf"/>
</dbReference>
<dbReference type="PANTHER" id="PTHR33507">
    <property type="entry name" value="INNER MEMBRANE PROTEIN YBBJ"/>
    <property type="match status" value="1"/>
</dbReference>
<feature type="transmembrane region" description="Helical" evidence="5">
    <location>
        <begin position="321"/>
        <end position="338"/>
    </location>
</feature>
<evidence type="ECO:0000256" key="1">
    <source>
        <dbReference type="ARBA" id="ARBA00004141"/>
    </source>
</evidence>
<evidence type="ECO:0000313" key="9">
    <source>
        <dbReference type="EMBL" id="WCO66598.1"/>
    </source>
</evidence>
<keyword evidence="3 5" id="KW-1133">Transmembrane helix</keyword>
<dbReference type="Gene3D" id="3.90.226.10">
    <property type="entry name" value="2-enoyl-CoA Hydratase, Chain A, domain 1"/>
    <property type="match status" value="1"/>
</dbReference>
<dbReference type="KEGG" id="ima:PO878_19040"/>
<gene>
    <name evidence="9" type="ORF">PO878_19040</name>
</gene>
<comment type="subcellular location">
    <subcellularLocation>
        <location evidence="1">Membrane</location>
        <topology evidence="1">Multi-pass membrane protein</topology>
    </subcellularLocation>
</comment>
<protein>
    <submittedName>
        <fullName evidence="9">NfeD family protein</fullName>
    </submittedName>
</protein>
<feature type="transmembrane region" description="Helical" evidence="5">
    <location>
        <begin position="344"/>
        <end position="367"/>
    </location>
</feature>
<evidence type="ECO:0000256" key="2">
    <source>
        <dbReference type="ARBA" id="ARBA00022692"/>
    </source>
</evidence>
<evidence type="ECO:0000256" key="6">
    <source>
        <dbReference type="SAM" id="SignalP"/>
    </source>
</evidence>
<keyword evidence="4 5" id="KW-0472">Membrane</keyword>
<feature type="transmembrane region" description="Helical" evidence="5">
    <location>
        <begin position="297"/>
        <end position="314"/>
    </location>
</feature>
<evidence type="ECO:0000256" key="3">
    <source>
        <dbReference type="ARBA" id="ARBA00022989"/>
    </source>
</evidence>
<dbReference type="Pfam" id="PF01957">
    <property type="entry name" value="NfeD"/>
    <property type="match status" value="1"/>
</dbReference>
<dbReference type="SUPFAM" id="SSF141322">
    <property type="entry name" value="NfeD domain-like"/>
    <property type="match status" value="1"/>
</dbReference>
<feature type="transmembrane region" description="Helical" evidence="5">
    <location>
        <begin position="272"/>
        <end position="291"/>
    </location>
</feature>
<evidence type="ECO:0000256" key="5">
    <source>
        <dbReference type="SAM" id="Phobius"/>
    </source>
</evidence>
<dbReference type="InterPro" id="IPR002810">
    <property type="entry name" value="NfeD-like_C"/>
</dbReference>
<keyword evidence="2 5" id="KW-0812">Transmembrane</keyword>
<dbReference type="InterPro" id="IPR012340">
    <property type="entry name" value="NA-bd_OB-fold"/>
</dbReference>
<feature type="domain" description="NfeD integral membrane" evidence="8">
    <location>
        <begin position="251"/>
        <end position="360"/>
    </location>
</feature>
<dbReference type="EMBL" id="CP116942">
    <property type="protein sequence ID" value="WCO66598.1"/>
    <property type="molecule type" value="Genomic_DNA"/>
</dbReference>
<proteinExistence type="predicted"/>
<evidence type="ECO:0000313" key="10">
    <source>
        <dbReference type="Proteomes" id="UP001216390"/>
    </source>
</evidence>
<dbReference type="Proteomes" id="UP001216390">
    <property type="component" value="Chromosome"/>
</dbReference>
<dbReference type="RefSeq" id="WP_272736121.1">
    <property type="nucleotide sequence ID" value="NZ_CP116942.1"/>
</dbReference>
<evidence type="ECO:0000259" key="8">
    <source>
        <dbReference type="Pfam" id="PF24961"/>
    </source>
</evidence>
<reference evidence="9" key="1">
    <citation type="submission" date="2023-01" db="EMBL/GenBank/DDBJ databases">
        <title>The diversity of Class Acidimicrobiia in South China Sea sediment environments and the proposal of Iamia marina sp. nov., a novel species of the genus Iamia.</title>
        <authorList>
            <person name="He Y."/>
            <person name="Tian X."/>
        </authorList>
    </citation>
    <scope>NUCLEOTIDE SEQUENCE</scope>
    <source>
        <strain evidence="9">DSM 19957</strain>
    </source>
</reference>
<dbReference type="SUPFAM" id="SSF52096">
    <property type="entry name" value="ClpP/crotonase"/>
    <property type="match status" value="1"/>
</dbReference>